<dbReference type="Proteomes" id="UP000184315">
    <property type="component" value="Unassembled WGS sequence"/>
</dbReference>
<evidence type="ECO:0000259" key="9">
    <source>
        <dbReference type="PROSITE" id="PS50046"/>
    </source>
</evidence>
<feature type="domain" description="PAS" evidence="11">
    <location>
        <begin position="1099"/>
        <end position="1169"/>
    </location>
</feature>
<dbReference type="CDD" id="cd17774">
    <property type="entry name" value="CBS_two-component_sensor_histidine_kinase_repeat2"/>
    <property type="match status" value="1"/>
</dbReference>
<evidence type="ECO:0000256" key="4">
    <source>
        <dbReference type="ARBA" id="ARBA00022553"/>
    </source>
</evidence>
<dbReference type="Gene3D" id="3.10.580.10">
    <property type="entry name" value="CBS-domain"/>
    <property type="match status" value="2"/>
</dbReference>
<feature type="domain" description="PAS" evidence="11">
    <location>
        <begin position="630"/>
        <end position="685"/>
    </location>
</feature>
<dbReference type="Pfam" id="PF01590">
    <property type="entry name" value="GAF"/>
    <property type="match status" value="2"/>
</dbReference>
<sequence>MELNSLPSYIPTLNQLLDRDPLSVSPEMPVLEVLRQMNENPYYPASYVVVQQENQLVGIFTERDVIHLISSSQSLAGIKMQEVMTTEVIILKQADYRDIYHTISLLREHQIRHLPVVDDQGQLQGVITGETLRQMLQPINVLRLRSVAEVMTTPVIQVFPSTPVLDIAKLLAQHQISCLVVVEERPPQFPLNSSPSTIPVGLITERDLLRFQSQNQDISGLTALEMMNQPVLTIHQHDNLWRANQQMQKHRVRRLVVIGNQGELLGIITQSNLLRLFDPAELNEIVTFLEQKVQDLEVEKQQLLDEQEQIVEQRVQQRLRELQHLPETQKQTEAELQKAHQQLTFHVENSPLAVIEWDEQFRLKRWSPQAEKIFGWKAEEILHRHWNQWEFVHPEDLEQVTAIASHLLNGEESRNICCNRNYTKDGTLVYCEWYNSAFKNESGQVVSLLSLVQNVTVRQTSQGELKRRARQQQVIAELGQYALCQTNLDTLLQKVVILVGQTLGIKYVQIWELLANDSTFLLTAGLGWRSGSVGRITVGQGRKSQPGYTLLLKEPIIVEDLRVESRFSGCAFFYNHNIVSGVTVLISGKEKPFGVLGIHTEEERRFTSDEINFLQAIANIIASCVERQQAEEELNRFFNLSLDIFCIGTTQGFFQRVNPRMLSLLGYTETELLGQSFLGLIHPDDWANTLLQLENLSLGIPSHNFENRYQCKNGSYRWLSWTAMPFDETQYYAVARDVSENKRTEAALRKSEKRYATLAEVSPVGIFHCDIDGNCLYVNQRWCEIAGLTPKEALGQGWTQAIHPEDQAHVKEEWQRLRTDSGQIRETSLQKIQFCCEYRLQRQDGQITWVFGQVVEELNDQGEIIGYVGTITDISARKQAEAELKTLNEELEDRVADRTTELSFMNEKLHRQVVELQEIESQLEDKAYQQAIIAELGQKALSEMNLVSLINEIVVQIAQDLNVEYCKILEYNLEGVFLTLAVWDEPTQHYTLLSHEPLVFKPPMIHHIPNVQDDLKFNFSQSQLDLEEKDLNHDNFTLLNKGICIPIMGQNYHHLGQVEIYGKKLQLFSEDDVNFLQSVANILATAIERKQAEEVIRQSEQLYRLMADHSTDLISRHTPQGVYLYASPASRSLLGYEPEELVGRSAYELFHPEDLAKINRPHQSSIETADINTIVYRILRKDQEYVWFETTQKKVRDQTGNIQEIVAISRDITDRKQTEEALRFSEERFKITLKNSPIVVFNQDLELRYTWIYNPAGGYVPEAVIGRLDSDIFPPENAVKLIQLKQQVLNTKVGLREEVITNLHNQDIQCYDLTIDPLLDLEGNIIGITGAALDITDRKKAELELQESQRFIQRITDASPNILYIYDLLEKHTIYVNHEITKVLGYTREEILEMGSTVLSDLVHSEDYAQLEIYHQKLATATKDEIFEFEYRMKDIQGNWHWLVSRDTIFARTSDGKPKHILGAATDITERKRVEEKLRLSERAIAYSSNGIVIADARQQDYPIVFVNPAFEKVTGYSAQEAIGKNSRFLQGKDRRQSELKQIKKALEQKKNCNVVLKNYRKDGSLFWNELNISPIYDEAGNLTHYLEIQNDITESKLAEERLGQQVIRERLIATITQRIRESLDLKSILSTMVTEVKQFLKADRVLVYRIYPDSTGSVIAEDVNPEWSSLLEQTFSEEIFPSECHPSYINGKIASIANIKENQILPCLVEFLEQFQVQAKVAVPIIENETLWGLLIAHQCSQPRQWEEWEISLLQQITSQLAIAIQQSELYEQLQTELKERSLAQQALLVSQERLQYLLSSSPGIIYSAKANGDYEATFISDNIKTLLGYNVSEFTQPSFWLNHIHPEDIEKLKNQEISTLFQQEYATYEYRFKHQDGTYHWMYDQAKLIRDGEGNALEIVGYWIDISDRKKAEEGLKTTNEQLQAVLDAVPGFVSWISSDLHYLGVNRHLANTYQLQPEDFVGQEIGFLKGSHEFAQFMEQFMCEPYLKTSEVTLETRIQDATRYYLLVAQKYNQDQAAIFIGIDITERKRIEEQLWATTSRLSTLIENLQLGVLVKDEFYKIVLTNKAFCNLFNIHTSPDQLIGMDGSTFAFEYQNIFSDPAQFIIRNQEVMRRKRVVVNEELSLVDGRTLERDYVPIMIQGASQGHLWMYRDITERKKAEDTLVTSLREKEVLLKEIHHRVKNNLLVVSNLLEFQSDYVQQPELIKVLEDSRNRIYSMALIHEKLYRSTNLEKISFGDYLEDLIDNLFESYNIQDGRVQFELDIEPVGLNIETAQPCGLIVNELVSNTLKHAFPNGRSGVVYLGLHQNEEDKIIVTVRDNGIGFPEGVDFRNVESLGMELVCTLTDQLEGTITLDQENGTQFTVTFSELQYRHRLS</sequence>
<dbReference type="SMART" id="SM00091">
    <property type="entry name" value="PAS"/>
    <property type="match status" value="10"/>
</dbReference>
<keyword evidence="4" id="KW-0597">Phosphoprotein</keyword>
<proteinExistence type="inferred from homology"/>
<dbReference type="STRING" id="671072.PL9214650364"/>
<feature type="domain" description="PAS" evidence="11">
    <location>
        <begin position="339"/>
        <end position="411"/>
    </location>
</feature>
<dbReference type="InterPro" id="IPR001610">
    <property type="entry name" value="PAC"/>
</dbReference>
<evidence type="ECO:0000256" key="1">
    <source>
        <dbReference type="ARBA" id="ARBA00000085"/>
    </source>
</evidence>
<gene>
    <name evidence="14" type="ORF">PL9214650364</name>
</gene>
<dbReference type="InterPro" id="IPR016132">
    <property type="entry name" value="Phyto_chromo_attachment"/>
</dbReference>
<keyword evidence="8" id="KW-0175">Coiled coil</keyword>
<feature type="domain" description="CBS" evidence="13">
    <location>
        <begin position="17"/>
        <end position="75"/>
    </location>
</feature>
<dbReference type="Gene3D" id="3.30.450.40">
    <property type="match status" value="3"/>
</dbReference>
<dbReference type="RefSeq" id="WP_072721769.1">
    <property type="nucleotide sequence ID" value="NZ_LN889813.1"/>
</dbReference>
<dbReference type="Pfam" id="PF00571">
    <property type="entry name" value="CBS"/>
    <property type="match status" value="4"/>
</dbReference>
<dbReference type="Gene3D" id="3.30.565.10">
    <property type="entry name" value="Histidine kinase-like ATPase, C-terminal domain"/>
    <property type="match status" value="1"/>
</dbReference>
<feature type="domain" description="CBS" evidence="13">
    <location>
        <begin position="227"/>
        <end position="285"/>
    </location>
</feature>
<evidence type="ECO:0000259" key="12">
    <source>
        <dbReference type="PROSITE" id="PS50113"/>
    </source>
</evidence>
<feature type="coiled-coil region" evidence="8">
    <location>
        <begin position="286"/>
        <end position="313"/>
    </location>
</feature>
<dbReference type="InterPro" id="IPR005467">
    <property type="entry name" value="His_kinase_dom"/>
</dbReference>
<dbReference type="Pfam" id="PF08447">
    <property type="entry name" value="PAS_3"/>
    <property type="match status" value="6"/>
</dbReference>
<dbReference type="SUPFAM" id="SSF54631">
    <property type="entry name" value="CBS-domain pair"/>
    <property type="match status" value="2"/>
</dbReference>
<dbReference type="InterPro" id="IPR000014">
    <property type="entry name" value="PAS"/>
</dbReference>
<feature type="coiled-coil region" evidence="8">
    <location>
        <begin position="1530"/>
        <end position="1563"/>
    </location>
</feature>
<dbReference type="InterPro" id="IPR036890">
    <property type="entry name" value="HATPase_C_sf"/>
</dbReference>
<evidence type="ECO:0000259" key="13">
    <source>
        <dbReference type="PROSITE" id="PS51371"/>
    </source>
</evidence>
<evidence type="ECO:0000256" key="3">
    <source>
        <dbReference type="ARBA" id="ARBA00012438"/>
    </source>
</evidence>
<feature type="domain" description="CBS" evidence="13">
    <location>
        <begin position="84"/>
        <end position="144"/>
    </location>
</feature>
<dbReference type="EMBL" id="CZDF01000172">
    <property type="protein sequence ID" value="CUR34925.1"/>
    <property type="molecule type" value="Genomic_DNA"/>
</dbReference>
<dbReference type="PROSITE" id="PS51371">
    <property type="entry name" value="CBS"/>
    <property type="match status" value="4"/>
</dbReference>
<dbReference type="InterPro" id="IPR029016">
    <property type="entry name" value="GAF-like_dom_sf"/>
</dbReference>
<dbReference type="SMART" id="SM00065">
    <property type="entry name" value="GAF"/>
    <property type="match status" value="3"/>
</dbReference>
<dbReference type="SMART" id="SM00387">
    <property type="entry name" value="HATPase_c"/>
    <property type="match status" value="1"/>
</dbReference>
<dbReference type="PROSITE" id="PS50046">
    <property type="entry name" value="PHYTOCHROME_2"/>
    <property type="match status" value="1"/>
</dbReference>
<keyword evidence="6" id="KW-0418">Kinase</keyword>
<dbReference type="Pfam" id="PF02518">
    <property type="entry name" value="HATPase_c"/>
    <property type="match status" value="1"/>
</dbReference>
<dbReference type="SUPFAM" id="SSF55785">
    <property type="entry name" value="PYP-like sensor domain (PAS domain)"/>
    <property type="match status" value="10"/>
</dbReference>
<protein>
    <recommendedName>
        <fullName evidence="3">histidine kinase</fullName>
        <ecNumber evidence="3">2.7.13.3</ecNumber>
    </recommendedName>
</protein>
<feature type="domain" description="Phytochrome chromophore attachment site" evidence="9">
    <location>
        <begin position="1625"/>
        <end position="1761"/>
    </location>
</feature>
<dbReference type="CDD" id="cd00130">
    <property type="entry name" value="PAS"/>
    <property type="match status" value="8"/>
</dbReference>
<dbReference type="CDD" id="cd04620">
    <property type="entry name" value="CBS_two-component_sensor_histidine_kinase_repeat1"/>
    <property type="match status" value="1"/>
</dbReference>
<dbReference type="InterPro" id="IPR052162">
    <property type="entry name" value="Sensor_kinase/Photoreceptor"/>
</dbReference>
<dbReference type="NCBIfam" id="TIGR00229">
    <property type="entry name" value="sensory_box"/>
    <property type="match status" value="8"/>
</dbReference>
<dbReference type="InterPro" id="IPR013655">
    <property type="entry name" value="PAS_fold_3"/>
</dbReference>
<dbReference type="OrthoDB" id="9758522at2"/>
<feature type="domain" description="PAC" evidence="12">
    <location>
        <begin position="1172"/>
        <end position="1224"/>
    </location>
</feature>
<dbReference type="Pfam" id="PF13426">
    <property type="entry name" value="PAS_9"/>
    <property type="match status" value="1"/>
</dbReference>
<evidence type="ECO:0000256" key="2">
    <source>
        <dbReference type="ARBA" id="ARBA00006402"/>
    </source>
</evidence>
<organism evidence="14 15">
    <name type="scientific">Planktothrix tepida PCC 9214</name>
    <dbReference type="NCBI Taxonomy" id="671072"/>
    <lineage>
        <taxon>Bacteria</taxon>
        <taxon>Bacillati</taxon>
        <taxon>Cyanobacteriota</taxon>
        <taxon>Cyanophyceae</taxon>
        <taxon>Oscillatoriophycideae</taxon>
        <taxon>Oscillatoriales</taxon>
        <taxon>Microcoleaceae</taxon>
        <taxon>Planktothrix</taxon>
    </lineage>
</organism>
<dbReference type="Gene3D" id="3.30.450.20">
    <property type="entry name" value="PAS domain"/>
    <property type="match status" value="10"/>
</dbReference>
<evidence type="ECO:0000256" key="5">
    <source>
        <dbReference type="ARBA" id="ARBA00022679"/>
    </source>
</evidence>
<comment type="catalytic activity">
    <reaction evidence="1">
        <text>ATP + protein L-histidine = ADP + protein N-phospho-L-histidine.</text>
        <dbReference type="EC" id="2.7.13.3"/>
    </reaction>
</comment>
<dbReference type="InterPro" id="IPR035965">
    <property type="entry name" value="PAS-like_dom_sf"/>
</dbReference>
<dbReference type="PANTHER" id="PTHR43304:SF1">
    <property type="entry name" value="PAC DOMAIN-CONTAINING PROTEIN"/>
    <property type="match status" value="1"/>
</dbReference>
<evidence type="ECO:0000313" key="15">
    <source>
        <dbReference type="Proteomes" id="UP000184315"/>
    </source>
</evidence>
<keyword evidence="7" id="KW-0129">CBS domain</keyword>
<dbReference type="PROSITE" id="PS50113">
    <property type="entry name" value="PAC"/>
    <property type="match status" value="7"/>
</dbReference>
<feature type="domain" description="PAC" evidence="12">
    <location>
        <begin position="409"/>
        <end position="467"/>
    </location>
</feature>
<dbReference type="InterPro" id="IPR011495">
    <property type="entry name" value="Sig_transdc_His_kin_sub2_dim/P"/>
</dbReference>
<evidence type="ECO:0000313" key="14">
    <source>
        <dbReference type="EMBL" id="CUR34925.1"/>
    </source>
</evidence>
<dbReference type="InterPro" id="IPR003594">
    <property type="entry name" value="HATPase_dom"/>
</dbReference>
<evidence type="ECO:0000259" key="11">
    <source>
        <dbReference type="PROSITE" id="PS50112"/>
    </source>
</evidence>
<feature type="domain" description="PAS" evidence="11">
    <location>
        <begin position="751"/>
        <end position="821"/>
    </location>
</feature>
<feature type="domain" description="PAS" evidence="11">
    <location>
        <begin position="1477"/>
        <end position="1550"/>
    </location>
</feature>
<feature type="domain" description="PAC" evidence="12">
    <location>
        <begin position="1868"/>
        <end position="1920"/>
    </location>
</feature>
<dbReference type="InterPro" id="IPR003018">
    <property type="entry name" value="GAF"/>
</dbReference>
<dbReference type="PANTHER" id="PTHR43304">
    <property type="entry name" value="PHYTOCHROME-LIKE PROTEIN CPH1"/>
    <property type="match status" value="1"/>
</dbReference>
<feature type="domain" description="PAS" evidence="11">
    <location>
        <begin position="1792"/>
        <end position="1866"/>
    </location>
</feature>
<comment type="similarity">
    <text evidence="2">In the N-terminal section; belongs to the phytochrome family.</text>
</comment>
<evidence type="ECO:0000259" key="10">
    <source>
        <dbReference type="PROSITE" id="PS50109"/>
    </source>
</evidence>
<feature type="domain" description="PAC" evidence="12">
    <location>
        <begin position="834"/>
        <end position="886"/>
    </location>
</feature>
<dbReference type="PROSITE" id="PS50109">
    <property type="entry name" value="HIS_KIN"/>
    <property type="match status" value="1"/>
</dbReference>
<evidence type="ECO:0000256" key="7">
    <source>
        <dbReference type="PROSITE-ProRule" id="PRU00703"/>
    </source>
</evidence>
<feature type="domain" description="PAC" evidence="12">
    <location>
        <begin position="1551"/>
        <end position="1605"/>
    </location>
</feature>
<dbReference type="InterPro" id="IPR000644">
    <property type="entry name" value="CBS_dom"/>
</dbReference>
<evidence type="ECO:0000256" key="8">
    <source>
        <dbReference type="SAM" id="Coils"/>
    </source>
</evidence>
<dbReference type="EC" id="2.7.13.3" evidence="3"/>
<dbReference type="PROSITE" id="PS50112">
    <property type="entry name" value="PAS"/>
    <property type="match status" value="7"/>
</dbReference>
<dbReference type="GO" id="GO:0004673">
    <property type="term" value="F:protein histidine kinase activity"/>
    <property type="evidence" value="ECO:0007669"/>
    <property type="project" value="UniProtKB-EC"/>
</dbReference>
<accession>A0A1J1LQS3</accession>
<feature type="domain" description="PAC" evidence="12">
    <location>
        <begin position="1297"/>
        <end position="1347"/>
    </location>
</feature>
<dbReference type="Pfam" id="PF07568">
    <property type="entry name" value="HisKA_2"/>
    <property type="match status" value="1"/>
</dbReference>
<feature type="domain" description="Histidine kinase" evidence="10">
    <location>
        <begin position="2180"/>
        <end position="2374"/>
    </location>
</feature>
<evidence type="ECO:0000256" key="6">
    <source>
        <dbReference type="ARBA" id="ARBA00022777"/>
    </source>
</evidence>
<dbReference type="SUPFAM" id="SSF55874">
    <property type="entry name" value="ATPase domain of HSP90 chaperone/DNA topoisomerase II/histidine kinase"/>
    <property type="match status" value="1"/>
</dbReference>
<feature type="coiled-coil region" evidence="8">
    <location>
        <begin position="877"/>
        <end position="926"/>
    </location>
</feature>
<feature type="domain" description="PAC" evidence="12">
    <location>
        <begin position="1427"/>
        <end position="1480"/>
    </location>
</feature>
<dbReference type="SMART" id="SM00086">
    <property type="entry name" value="PAC"/>
    <property type="match status" value="7"/>
</dbReference>
<name>A0A1J1LQS3_9CYAN</name>
<keyword evidence="5" id="KW-0808">Transferase</keyword>
<feature type="domain" description="CBS" evidence="13">
    <location>
        <begin position="151"/>
        <end position="218"/>
    </location>
</feature>
<dbReference type="Pfam" id="PF08448">
    <property type="entry name" value="PAS_4"/>
    <property type="match status" value="2"/>
</dbReference>
<keyword evidence="15" id="KW-1185">Reference proteome</keyword>
<dbReference type="SMART" id="SM00116">
    <property type="entry name" value="CBS"/>
    <property type="match status" value="4"/>
</dbReference>
<dbReference type="SUPFAM" id="SSF55781">
    <property type="entry name" value="GAF domain-like"/>
    <property type="match status" value="3"/>
</dbReference>
<feature type="domain" description="PAS" evidence="11">
    <location>
        <begin position="1348"/>
        <end position="1425"/>
    </location>
</feature>
<dbReference type="InterPro" id="IPR046342">
    <property type="entry name" value="CBS_dom_sf"/>
</dbReference>
<reference evidence="15" key="1">
    <citation type="submission" date="2015-10" db="EMBL/GenBank/DDBJ databases">
        <authorList>
            <person name="Regsiter A."/>
            <person name="william w."/>
        </authorList>
    </citation>
    <scope>NUCLEOTIDE SEQUENCE [LARGE SCALE GENOMIC DNA]</scope>
</reference>
<dbReference type="InterPro" id="IPR000700">
    <property type="entry name" value="PAS-assoc_C"/>
</dbReference>
<dbReference type="InterPro" id="IPR013656">
    <property type="entry name" value="PAS_4"/>
</dbReference>